<evidence type="ECO:0000256" key="2">
    <source>
        <dbReference type="ARBA" id="ARBA00005183"/>
    </source>
</evidence>
<dbReference type="Proteomes" id="UP001596333">
    <property type="component" value="Unassembled WGS sequence"/>
</dbReference>
<dbReference type="Gene3D" id="3.30.390.10">
    <property type="entry name" value="Enolase-like, N-terminal domain"/>
    <property type="match status" value="1"/>
</dbReference>
<protein>
    <recommendedName>
        <fullName evidence="3">glucarate dehydratase</fullName>
        <ecNumber evidence="3">4.2.1.40</ecNumber>
    </recommendedName>
</protein>
<dbReference type="EMBL" id="JBHSXI010000008">
    <property type="protein sequence ID" value="MFC6888713.1"/>
    <property type="molecule type" value="Genomic_DNA"/>
</dbReference>
<dbReference type="PANTHER" id="PTHR48080:SF4">
    <property type="entry name" value="GLUCARATE DEHYDRATASE"/>
    <property type="match status" value="1"/>
</dbReference>
<evidence type="ECO:0000256" key="1">
    <source>
        <dbReference type="ARBA" id="ARBA00001426"/>
    </source>
</evidence>
<comment type="caution">
    <text evidence="5">The sequence shown here is derived from an EMBL/GenBank/DDBJ whole genome shotgun (WGS) entry which is preliminary data.</text>
</comment>
<dbReference type="AlphaFoldDB" id="A0ABD5UHT5"/>
<dbReference type="InterPro" id="IPR036849">
    <property type="entry name" value="Enolase-like_C_sf"/>
</dbReference>
<dbReference type="Pfam" id="PF02746">
    <property type="entry name" value="MR_MLE_N"/>
    <property type="match status" value="1"/>
</dbReference>
<dbReference type="InterPro" id="IPR013341">
    <property type="entry name" value="Mandelate_racemase_N_dom"/>
</dbReference>
<comment type="catalytic activity">
    <reaction evidence="1">
        <text>D-glucarate = 5-dehydro-4-deoxy-D-glucarate + H2O</text>
        <dbReference type="Rhea" id="RHEA:14573"/>
        <dbReference type="ChEBI" id="CHEBI:15377"/>
        <dbReference type="ChEBI" id="CHEBI:30612"/>
        <dbReference type="ChEBI" id="CHEBI:42819"/>
        <dbReference type="EC" id="4.2.1.40"/>
    </reaction>
</comment>
<feature type="domain" description="Mandelate racemase/muconate lactonizing enzyme C-terminal" evidence="4">
    <location>
        <begin position="146"/>
        <end position="244"/>
    </location>
</feature>
<sequence length="371" mass="40134">MQITGAEVIPVNADVTPLGEPDGIAPYESNHDSVEDVDRVLVRLDTDEGVSGWGEMLAALASPEATKAVFESVVIPPLIGRSVWEINALIEEFYFPYVKIEPFIGAVEMAMFDALGKHLDVPVSKLLGGAYDPAVDVAYAVGILPREDSRRHARKAVADGFSVLKTKAGPDWRQDVDRIVAMDEAADGNLEFRLDPNQGWSIDEAIRVGAELGRSGVDVQYLEQPVRIDSVGNYSSLRSRLQIPIAVNEDTYFKHNLMTLVREDAIDVAVVDIIPAGGIVEMRKLAGLAEHAGVSLAHHCGFDLGVKTAAMVHAVAATPAISLAADTVYYGWAEHVIDDPFTVEEGQIEVPDGPGLGVTVDEEKLERCRLD</sequence>
<dbReference type="Pfam" id="PF13378">
    <property type="entry name" value="MR_MLE_C"/>
    <property type="match status" value="1"/>
</dbReference>
<gene>
    <name evidence="5" type="ORF">ACFQEY_06715</name>
</gene>
<accession>A0ABD5UHT5</accession>
<comment type="pathway">
    <text evidence="2">Carbohydrate acid metabolism; D-glucarate degradation; 2,5-dioxopentanoate from D-glucarate: step 1/2.</text>
</comment>
<dbReference type="SMART" id="SM00922">
    <property type="entry name" value="MR_MLE"/>
    <property type="match status" value="1"/>
</dbReference>
<evidence type="ECO:0000313" key="6">
    <source>
        <dbReference type="Proteomes" id="UP001596333"/>
    </source>
</evidence>
<dbReference type="CDD" id="cd03316">
    <property type="entry name" value="MR_like"/>
    <property type="match status" value="1"/>
</dbReference>
<dbReference type="RefSeq" id="WP_379766207.1">
    <property type="nucleotide sequence ID" value="NZ_JBHSXI010000008.1"/>
</dbReference>
<organism evidence="5 6">
    <name type="scientific">Halorubrum trueperi</name>
    <dbReference type="NCBI Taxonomy" id="2004704"/>
    <lineage>
        <taxon>Archaea</taxon>
        <taxon>Methanobacteriati</taxon>
        <taxon>Methanobacteriota</taxon>
        <taxon>Stenosarchaea group</taxon>
        <taxon>Halobacteria</taxon>
        <taxon>Halobacteriales</taxon>
        <taxon>Haloferacaceae</taxon>
        <taxon>Halorubrum</taxon>
    </lineage>
</organism>
<dbReference type="SUPFAM" id="SSF54826">
    <property type="entry name" value="Enolase N-terminal domain-like"/>
    <property type="match status" value="1"/>
</dbReference>
<name>A0ABD5UHT5_9EURY</name>
<dbReference type="EC" id="4.2.1.40" evidence="3"/>
<dbReference type="GO" id="GO:0008872">
    <property type="term" value="F:glucarate dehydratase activity"/>
    <property type="evidence" value="ECO:0007669"/>
    <property type="project" value="UniProtKB-EC"/>
</dbReference>
<dbReference type="InterPro" id="IPR034593">
    <property type="entry name" value="DgoD-like"/>
</dbReference>
<dbReference type="Gene3D" id="3.20.20.120">
    <property type="entry name" value="Enolase-like C-terminal domain"/>
    <property type="match status" value="1"/>
</dbReference>
<proteinExistence type="predicted"/>
<dbReference type="SFLD" id="SFLDS00001">
    <property type="entry name" value="Enolase"/>
    <property type="match status" value="1"/>
</dbReference>
<dbReference type="SUPFAM" id="SSF51604">
    <property type="entry name" value="Enolase C-terminal domain-like"/>
    <property type="match status" value="1"/>
</dbReference>
<evidence type="ECO:0000259" key="4">
    <source>
        <dbReference type="SMART" id="SM00922"/>
    </source>
</evidence>
<dbReference type="InterPro" id="IPR029065">
    <property type="entry name" value="Enolase_C-like"/>
</dbReference>
<dbReference type="PANTHER" id="PTHR48080">
    <property type="entry name" value="D-GALACTONATE DEHYDRATASE-RELATED"/>
    <property type="match status" value="1"/>
</dbReference>
<evidence type="ECO:0000256" key="3">
    <source>
        <dbReference type="ARBA" id="ARBA00011973"/>
    </source>
</evidence>
<reference evidence="5 6" key="1">
    <citation type="journal article" date="2019" name="Int. J. Syst. Evol. Microbiol.">
        <title>The Global Catalogue of Microorganisms (GCM) 10K type strain sequencing project: providing services to taxonomists for standard genome sequencing and annotation.</title>
        <authorList>
            <consortium name="The Broad Institute Genomics Platform"/>
            <consortium name="The Broad Institute Genome Sequencing Center for Infectious Disease"/>
            <person name="Wu L."/>
            <person name="Ma J."/>
        </authorList>
    </citation>
    <scope>NUCLEOTIDE SEQUENCE [LARGE SCALE GENOMIC DNA]</scope>
    <source>
        <strain evidence="5 6">Y73</strain>
    </source>
</reference>
<keyword evidence="6" id="KW-1185">Reference proteome</keyword>
<dbReference type="InterPro" id="IPR029017">
    <property type="entry name" value="Enolase-like_N"/>
</dbReference>
<dbReference type="InterPro" id="IPR013342">
    <property type="entry name" value="Mandelate_racemase_C"/>
</dbReference>
<evidence type="ECO:0000313" key="5">
    <source>
        <dbReference type="EMBL" id="MFC6888713.1"/>
    </source>
</evidence>